<keyword evidence="3" id="KW-1185">Reference proteome</keyword>
<dbReference type="Gene3D" id="3.40.50.300">
    <property type="entry name" value="P-loop containing nucleotide triphosphate hydrolases"/>
    <property type="match status" value="1"/>
</dbReference>
<gene>
    <name evidence="2" type="ORF">H6G03_26915</name>
</gene>
<evidence type="ECO:0000313" key="3">
    <source>
        <dbReference type="Proteomes" id="UP000641646"/>
    </source>
</evidence>
<proteinExistence type="predicted"/>
<feature type="transmembrane region" description="Helical" evidence="1">
    <location>
        <begin position="12"/>
        <end position="29"/>
    </location>
</feature>
<feature type="transmembrane region" description="Helical" evidence="1">
    <location>
        <begin position="70"/>
        <end position="88"/>
    </location>
</feature>
<keyword evidence="1" id="KW-0812">Transmembrane</keyword>
<keyword evidence="1" id="KW-0472">Membrane</keyword>
<feature type="transmembrane region" description="Helical" evidence="1">
    <location>
        <begin position="41"/>
        <end position="58"/>
    </location>
</feature>
<reference evidence="2" key="2">
    <citation type="submission" date="2020-08" db="EMBL/GenBank/DDBJ databases">
        <authorList>
            <person name="Chen M."/>
            <person name="Teng W."/>
            <person name="Zhao L."/>
            <person name="Hu C."/>
            <person name="Zhou Y."/>
            <person name="Han B."/>
            <person name="Song L."/>
            <person name="Shu W."/>
        </authorList>
    </citation>
    <scope>NUCLEOTIDE SEQUENCE</scope>
    <source>
        <strain evidence="2">FACHB-1375</strain>
    </source>
</reference>
<evidence type="ECO:0000256" key="1">
    <source>
        <dbReference type="SAM" id="Phobius"/>
    </source>
</evidence>
<dbReference type="EMBL" id="JACJPW010000091">
    <property type="protein sequence ID" value="MBD2184658.1"/>
    <property type="molecule type" value="Genomic_DNA"/>
</dbReference>
<dbReference type="RefSeq" id="WP_190471579.1">
    <property type="nucleotide sequence ID" value="NZ_JACJPW010000091.1"/>
</dbReference>
<dbReference type="InterPro" id="IPR027417">
    <property type="entry name" value="P-loop_NTPase"/>
</dbReference>
<sequence>MPIPEPSQLSLWLLNGLLAIIAGLLINEWGKPGNSSRRKWLILVLGAGCSLMAALVNWSSGATSADDQTYFLVLGYAYSLLTIFLLITREKAETPSPRKQLLEAVRDEVAQRLEVSLHNQKMIDLATRELPHHVGASSISAVNPDKRQLINWIELPAKLMSQFLGKADNGQDVHPADETIIDVFKRKEGKLLILGEPGAGKTTTLLDLAKDLCAEATENEKQPIPILFDLFSWNYAKFLNYASERLFLQRIGGRYRFIHDLLREHFAQMSQ</sequence>
<organism evidence="2 3">
    <name type="scientific">Aerosakkonema funiforme FACHB-1375</name>
    <dbReference type="NCBI Taxonomy" id="2949571"/>
    <lineage>
        <taxon>Bacteria</taxon>
        <taxon>Bacillati</taxon>
        <taxon>Cyanobacteriota</taxon>
        <taxon>Cyanophyceae</taxon>
        <taxon>Oscillatoriophycideae</taxon>
        <taxon>Aerosakkonematales</taxon>
        <taxon>Aerosakkonemataceae</taxon>
        <taxon>Aerosakkonema</taxon>
    </lineage>
</organism>
<keyword evidence="1" id="KW-1133">Transmembrane helix</keyword>
<evidence type="ECO:0000313" key="2">
    <source>
        <dbReference type="EMBL" id="MBD2184658.1"/>
    </source>
</evidence>
<dbReference type="SUPFAM" id="SSF52540">
    <property type="entry name" value="P-loop containing nucleoside triphosphate hydrolases"/>
    <property type="match status" value="1"/>
</dbReference>
<protein>
    <recommendedName>
        <fullName evidence="4">NACHT domain-containing protein</fullName>
    </recommendedName>
</protein>
<dbReference type="Proteomes" id="UP000641646">
    <property type="component" value="Unassembled WGS sequence"/>
</dbReference>
<name>A0A926ZIP1_9CYAN</name>
<dbReference type="AlphaFoldDB" id="A0A926ZIP1"/>
<evidence type="ECO:0008006" key="4">
    <source>
        <dbReference type="Google" id="ProtNLM"/>
    </source>
</evidence>
<comment type="caution">
    <text evidence="2">The sequence shown here is derived from an EMBL/GenBank/DDBJ whole genome shotgun (WGS) entry which is preliminary data.</text>
</comment>
<reference evidence="2" key="1">
    <citation type="journal article" date="2015" name="ISME J.">
        <title>Draft Genome Sequence of Streptomyces incarnatus NRRL8089, which Produces the Nucleoside Antibiotic Sinefungin.</title>
        <authorList>
            <person name="Oshima K."/>
            <person name="Hattori M."/>
            <person name="Shimizu H."/>
            <person name="Fukuda K."/>
            <person name="Nemoto M."/>
            <person name="Inagaki K."/>
            <person name="Tamura T."/>
        </authorList>
    </citation>
    <scope>NUCLEOTIDE SEQUENCE</scope>
    <source>
        <strain evidence="2">FACHB-1375</strain>
    </source>
</reference>
<accession>A0A926ZIP1</accession>